<protein>
    <submittedName>
        <fullName evidence="1">Uncharacterized protein</fullName>
    </submittedName>
</protein>
<accession>A0ACB8X8N4</accession>
<feature type="non-terminal residue" evidence="1">
    <location>
        <position position="1"/>
    </location>
</feature>
<comment type="caution">
    <text evidence="1">The sequence shown here is derived from an EMBL/GenBank/DDBJ whole genome shotgun (WGS) entry which is preliminary data.</text>
</comment>
<evidence type="ECO:0000313" key="2">
    <source>
        <dbReference type="Proteomes" id="UP000831701"/>
    </source>
</evidence>
<reference evidence="1" key="1">
    <citation type="submission" date="2022-04" db="EMBL/GenBank/DDBJ databases">
        <title>Jade perch genome.</title>
        <authorList>
            <person name="Chao B."/>
        </authorList>
    </citation>
    <scope>NUCLEOTIDE SEQUENCE</scope>
    <source>
        <strain evidence="1">CB-2022</strain>
    </source>
</reference>
<proteinExistence type="predicted"/>
<evidence type="ECO:0000313" key="1">
    <source>
        <dbReference type="EMBL" id="KAI3375263.1"/>
    </source>
</evidence>
<organism evidence="1 2">
    <name type="scientific">Scortum barcoo</name>
    <name type="common">barcoo grunter</name>
    <dbReference type="NCBI Taxonomy" id="214431"/>
    <lineage>
        <taxon>Eukaryota</taxon>
        <taxon>Metazoa</taxon>
        <taxon>Chordata</taxon>
        <taxon>Craniata</taxon>
        <taxon>Vertebrata</taxon>
        <taxon>Euteleostomi</taxon>
        <taxon>Actinopterygii</taxon>
        <taxon>Neopterygii</taxon>
        <taxon>Teleostei</taxon>
        <taxon>Neoteleostei</taxon>
        <taxon>Acanthomorphata</taxon>
        <taxon>Eupercaria</taxon>
        <taxon>Centrarchiformes</taxon>
        <taxon>Terapontoidei</taxon>
        <taxon>Terapontidae</taxon>
        <taxon>Scortum</taxon>
    </lineage>
</organism>
<dbReference type="EMBL" id="CM041533">
    <property type="protein sequence ID" value="KAI3375263.1"/>
    <property type="molecule type" value="Genomic_DNA"/>
</dbReference>
<dbReference type="Proteomes" id="UP000831701">
    <property type="component" value="Chromosome 3"/>
</dbReference>
<name>A0ACB8X8N4_9TELE</name>
<keyword evidence="2" id="KW-1185">Reference proteome</keyword>
<gene>
    <name evidence="1" type="ORF">L3Q82_021760</name>
</gene>
<sequence>TDLNFRFLLSHVCFCETFQFYKVSSAEDSPTAEFDIRCLLYPTNILNCSWSFLTLPYKYQLFVSISVCEDDTKSLNYLSEERTGSWCSTLPKIGDPMLILQFNITLYDSWTAYTYGYEMDQIEVLSPPQNISASVKDGGLLVTWDLPQGRREINPPCFEYQLDLGDQEGPKELSDQLSYTELNADPTRTYRVRIRTRMDDACQKNSQWSDWSHTVMVKQSPYKLNVLVIVAVSLGVPMILLAVLLLICHQRYHYAHSTHLTLYHSSIHPSTNTCVRMMATFLFPMCFQLFYPPLPVEPEAEIMEVEDTEQKPGKVF</sequence>